<protein>
    <recommendedName>
        <fullName evidence="3">DUF4283 domain-containing protein</fullName>
    </recommendedName>
</protein>
<comment type="caution">
    <text evidence="1">The sequence shown here is derived from an EMBL/GenBank/DDBJ whole genome shotgun (WGS) entry which is preliminary data.</text>
</comment>
<dbReference type="EMBL" id="JARKNE010000004">
    <property type="protein sequence ID" value="KAK5834675.1"/>
    <property type="molecule type" value="Genomic_DNA"/>
</dbReference>
<organism evidence="1 2">
    <name type="scientific">Gossypium arboreum</name>
    <name type="common">Tree cotton</name>
    <name type="synonym">Gossypium nanking</name>
    <dbReference type="NCBI Taxonomy" id="29729"/>
    <lineage>
        <taxon>Eukaryota</taxon>
        <taxon>Viridiplantae</taxon>
        <taxon>Streptophyta</taxon>
        <taxon>Embryophyta</taxon>
        <taxon>Tracheophyta</taxon>
        <taxon>Spermatophyta</taxon>
        <taxon>Magnoliopsida</taxon>
        <taxon>eudicotyledons</taxon>
        <taxon>Gunneridae</taxon>
        <taxon>Pentapetalae</taxon>
        <taxon>rosids</taxon>
        <taxon>malvids</taxon>
        <taxon>Malvales</taxon>
        <taxon>Malvaceae</taxon>
        <taxon>Malvoideae</taxon>
        <taxon>Gossypium</taxon>
    </lineage>
</organism>
<evidence type="ECO:0000313" key="1">
    <source>
        <dbReference type="EMBL" id="KAK5834675.1"/>
    </source>
</evidence>
<name>A0ABR0Q5V7_GOSAR</name>
<evidence type="ECO:0000313" key="2">
    <source>
        <dbReference type="Proteomes" id="UP001358586"/>
    </source>
</evidence>
<gene>
    <name evidence="1" type="ORF">PVK06_010351</name>
</gene>
<dbReference type="Proteomes" id="UP001358586">
    <property type="component" value="Chromosome 4"/>
</dbReference>
<sequence>MDRLPVWIHLKHVPLELFTRGGLSYIASALGNPLYMDGLLLLSNAYFMLRNVVIVTITNEGDMMKSQLKTIATSSNSPDSTRNECLTDHVFNGPQFTWSNHQKDSFLARKLDRVLANDVWLSRFLRAPGAKPFRFSNFWAKYPDFMKTVEQSWKEPVDGHLSGSNQITLLSNYIDMNIMINKEASATGTWRIHVRHSDVGAPGSDSDVPGWWRSKEQSSTFSAGVSPCLCAGMNVATLEEP</sequence>
<evidence type="ECO:0008006" key="3">
    <source>
        <dbReference type="Google" id="ProtNLM"/>
    </source>
</evidence>
<proteinExistence type="predicted"/>
<accession>A0ABR0Q5V7</accession>
<reference evidence="1 2" key="1">
    <citation type="submission" date="2023-03" db="EMBL/GenBank/DDBJ databases">
        <title>WGS of Gossypium arboreum.</title>
        <authorList>
            <person name="Yu D."/>
        </authorList>
    </citation>
    <scope>NUCLEOTIDE SEQUENCE [LARGE SCALE GENOMIC DNA]</scope>
    <source>
        <tissue evidence="1">Leaf</tissue>
    </source>
</reference>
<keyword evidence="2" id="KW-1185">Reference proteome</keyword>